<evidence type="ECO:0000313" key="1">
    <source>
        <dbReference type="EMBL" id="RID82797.1"/>
    </source>
</evidence>
<feature type="non-terminal residue" evidence="1">
    <location>
        <position position="1"/>
    </location>
</feature>
<name>A0A398AYW0_9BACI</name>
<evidence type="ECO:0000313" key="2">
    <source>
        <dbReference type="Proteomes" id="UP000265816"/>
    </source>
</evidence>
<proteinExistence type="predicted"/>
<gene>
    <name evidence="1" type="ORF">D1970_18020</name>
</gene>
<reference evidence="1 2" key="1">
    <citation type="submission" date="2018-08" db="EMBL/GenBank/DDBJ databases">
        <title>Bacillus jemisoniae sp. nov., Bacillus chryseoplanitiae sp. nov., Bacillus resnikiae sp. nov., and Bacillus frankliniae sp. nov., isolated from Viking spacecraft and associated surfaces.</title>
        <authorList>
            <person name="Seuylemezian A."/>
            <person name="Vaishampayan P."/>
        </authorList>
    </citation>
    <scope>NUCLEOTIDE SEQUENCE [LARGE SCALE GENOMIC DNA]</scope>
    <source>
        <strain evidence="1 2">JJ-247</strain>
    </source>
</reference>
<dbReference type="AlphaFoldDB" id="A0A398AYW0"/>
<comment type="caution">
    <text evidence="1">The sequence shown here is derived from an EMBL/GenBank/DDBJ whole genome shotgun (WGS) entry which is preliminary data.</text>
</comment>
<dbReference type="Proteomes" id="UP000265816">
    <property type="component" value="Unassembled WGS sequence"/>
</dbReference>
<sequence>VDIRPELIDIAQEMVDIGPELVDITKTQPTQAAGTSAKQKNKKASPLVSSFVFNLKNIIPDKI</sequence>
<organism evidence="1 2">
    <name type="scientific">Mesobacillus zeae</name>
    <dbReference type="NCBI Taxonomy" id="1917180"/>
    <lineage>
        <taxon>Bacteria</taxon>
        <taxon>Bacillati</taxon>
        <taxon>Bacillota</taxon>
        <taxon>Bacilli</taxon>
        <taxon>Bacillales</taxon>
        <taxon>Bacillaceae</taxon>
        <taxon>Mesobacillus</taxon>
    </lineage>
</organism>
<keyword evidence="2" id="KW-1185">Reference proteome</keyword>
<protein>
    <submittedName>
        <fullName evidence="1">Uncharacterized protein</fullName>
    </submittedName>
</protein>
<accession>A0A398AYW0</accession>
<dbReference type="EMBL" id="QWVT01000032">
    <property type="protein sequence ID" value="RID82797.1"/>
    <property type="molecule type" value="Genomic_DNA"/>
</dbReference>
<dbReference type="RefSeq" id="WP_182478596.1">
    <property type="nucleotide sequence ID" value="NZ_QWVT01000032.1"/>
</dbReference>